<gene>
    <name evidence="3" type="ORF">TAPDE_005140</name>
</gene>
<dbReference type="eggNOG" id="ENOG502QVIF">
    <property type="taxonomic scope" value="Eukaryota"/>
</dbReference>
<dbReference type="PANTHER" id="PTHR14015">
    <property type="entry name" value="OPIOID GROWTH FACTOR RECEPTOR OGFR ZETA-TYPE OPIOID RECEPTOR"/>
    <property type="match status" value="1"/>
</dbReference>
<comment type="similarity">
    <text evidence="1">Belongs to the opioid growth factor receptor family.</text>
</comment>
<dbReference type="Pfam" id="PF04664">
    <property type="entry name" value="OGFr_N"/>
    <property type="match status" value="1"/>
</dbReference>
<evidence type="ECO:0000313" key="3">
    <source>
        <dbReference type="EMBL" id="CCG84637.1"/>
    </source>
</evidence>
<dbReference type="OrthoDB" id="9030204at2759"/>
<organism evidence="3 4">
    <name type="scientific">Taphrina deformans (strain PYCC 5710 / ATCC 11124 / CBS 356.35 / IMI 108563 / JCM 9778 / NBRC 8474)</name>
    <name type="common">Peach leaf curl fungus</name>
    <name type="synonym">Lalaria deformans</name>
    <dbReference type="NCBI Taxonomy" id="1097556"/>
    <lineage>
        <taxon>Eukaryota</taxon>
        <taxon>Fungi</taxon>
        <taxon>Dikarya</taxon>
        <taxon>Ascomycota</taxon>
        <taxon>Taphrinomycotina</taxon>
        <taxon>Taphrinomycetes</taxon>
        <taxon>Taphrinales</taxon>
        <taxon>Taphrinaceae</taxon>
        <taxon>Taphrina</taxon>
    </lineage>
</organism>
<accession>R4XG56</accession>
<reference evidence="3 4" key="1">
    <citation type="journal article" date="2013" name="MBio">
        <title>Genome sequencing of the plant pathogen Taphrina deformans, the causal agent of peach leaf curl.</title>
        <authorList>
            <person name="Cisse O.H."/>
            <person name="Almeida J.M.G.C.F."/>
            <person name="Fonseca A."/>
            <person name="Kumar A.A."/>
            <person name="Salojaervi J."/>
            <person name="Overmyer K."/>
            <person name="Hauser P.M."/>
            <person name="Pagni M."/>
        </authorList>
    </citation>
    <scope>NUCLEOTIDE SEQUENCE [LARGE SCALE GENOMIC DNA]</scope>
    <source>
        <strain evidence="4">PYCC 5710 / ATCC 11124 / CBS 356.35 / IMI 108563 / JCM 9778 / NBRC 8474</strain>
    </source>
</reference>
<proteinExistence type="inferred from homology"/>
<protein>
    <recommendedName>
        <fullName evidence="2">Opioid growth factor receptor (OGFr) conserved domain-containing protein</fullName>
    </recommendedName>
</protein>
<dbReference type="Proteomes" id="UP000013776">
    <property type="component" value="Unassembled WGS sequence"/>
</dbReference>
<dbReference type="EMBL" id="CAHR02000279">
    <property type="protein sequence ID" value="CCG84637.1"/>
    <property type="molecule type" value="Genomic_DNA"/>
</dbReference>
<dbReference type="GO" id="GO:0140625">
    <property type="term" value="F:opioid growth factor receptor activity"/>
    <property type="evidence" value="ECO:0007669"/>
    <property type="project" value="InterPro"/>
</dbReference>
<dbReference type="GO" id="GO:0016020">
    <property type="term" value="C:membrane"/>
    <property type="evidence" value="ECO:0007669"/>
    <property type="project" value="InterPro"/>
</dbReference>
<comment type="caution">
    <text evidence="3">The sequence shown here is derived from an EMBL/GenBank/DDBJ whole genome shotgun (WGS) entry which is preliminary data.</text>
</comment>
<evidence type="ECO:0000256" key="1">
    <source>
        <dbReference type="ARBA" id="ARBA00010365"/>
    </source>
</evidence>
<dbReference type="InterPro" id="IPR039574">
    <property type="entry name" value="OGFr"/>
</dbReference>
<evidence type="ECO:0000259" key="2">
    <source>
        <dbReference type="Pfam" id="PF04664"/>
    </source>
</evidence>
<dbReference type="PANTHER" id="PTHR14015:SF2">
    <property type="entry name" value="OPIOID GROWTH FACTOR RECEPTOR (OGFR) CONSERVED DOMAIN-CONTAINING PROTEIN"/>
    <property type="match status" value="1"/>
</dbReference>
<sequence length="260" mass="30083">MSSHTSPGDLKSFPHDIQAFIRGYPNQGTSSSSTSSHLNLDFYNDKIPMRPDNVTISQVHSSWFGQYDTLESRHGFIQWLFPIREHGVNPQASPLTAYEVSQITDTMRNRMRKSLDLMLDFYGMQIVDGETLQLGRTDRYRDRYENLLTSTHNYLRISRILKSLSEFGLERYNVPILLFFLVEHGKRELNTRGLSSSLDNYWARCIRNNEARDFLAALIVDVRGGKPLTQNEYQRILSHKLETGKWLRSDPSNESSDTKL</sequence>
<feature type="domain" description="Opioid growth factor receptor (OGFr) conserved" evidence="2">
    <location>
        <begin position="35"/>
        <end position="216"/>
    </location>
</feature>
<keyword evidence="4" id="KW-1185">Reference proteome</keyword>
<evidence type="ECO:0000313" key="4">
    <source>
        <dbReference type="Proteomes" id="UP000013776"/>
    </source>
</evidence>
<name>R4XG56_TAPDE</name>
<dbReference type="InterPro" id="IPR006757">
    <property type="entry name" value="OGF_rcpt"/>
</dbReference>
<dbReference type="AlphaFoldDB" id="R4XG56"/>